<protein>
    <submittedName>
        <fullName evidence="7">TetR/AcrR family transcriptional regulator</fullName>
    </submittedName>
</protein>
<dbReference type="Proteomes" id="UP001596087">
    <property type="component" value="Unassembled WGS sequence"/>
</dbReference>
<dbReference type="InterPro" id="IPR036271">
    <property type="entry name" value="Tet_transcr_reg_TetR-rel_C_sf"/>
</dbReference>
<evidence type="ECO:0000256" key="4">
    <source>
        <dbReference type="PROSITE-ProRule" id="PRU00335"/>
    </source>
</evidence>
<dbReference type="InterPro" id="IPR001647">
    <property type="entry name" value="HTH_TetR"/>
</dbReference>
<name>A0ABW0BDV0_9ACTN</name>
<proteinExistence type="predicted"/>
<dbReference type="Gene3D" id="1.10.357.10">
    <property type="entry name" value="Tetracycline Repressor, domain 2"/>
    <property type="match status" value="1"/>
</dbReference>
<dbReference type="InterPro" id="IPR011075">
    <property type="entry name" value="TetR_C"/>
</dbReference>
<keyword evidence="3" id="KW-0804">Transcription</keyword>
<dbReference type="EMBL" id="JBHSKD010000002">
    <property type="protein sequence ID" value="MFC5175178.1"/>
    <property type="molecule type" value="Genomic_DNA"/>
</dbReference>
<keyword evidence="8" id="KW-1185">Reference proteome</keyword>
<dbReference type="Pfam" id="PF00440">
    <property type="entry name" value="TetR_N"/>
    <property type="match status" value="1"/>
</dbReference>
<dbReference type="PANTHER" id="PTHR47506:SF6">
    <property type="entry name" value="HTH-TYPE TRANSCRIPTIONAL REPRESSOR NEMR"/>
    <property type="match status" value="1"/>
</dbReference>
<keyword evidence="2 4" id="KW-0238">DNA-binding</keyword>
<dbReference type="InterPro" id="IPR009057">
    <property type="entry name" value="Homeodomain-like_sf"/>
</dbReference>
<gene>
    <name evidence="7" type="ORF">ACFPGP_00760</name>
</gene>
<dbReference type="Gene3D" id="1.10.10.60">
    <property type="entry name" value="Homeodomain-like"/>
    <property type="match status" value="1"/>
</dbReference>
<feature type="domain" description="HTH tetR-type" evidence="6">
    <location>
        <begin position="26"/>
        <end position="86"/>
    </location>
</feature>
<evidence type="ECO:0000256" key="3">
    <source>
        <dbReference type="ARBA" id="ARBA00023163"/>
    </source>
</evidence>
<dbReference type="Pfam" id="PF16925">
    <property type="entry name" value="TetR_C_13"/>
    <property type="match status" value="1"/>
</dbReference>
<accession>A0ABW0BDV0</accession>
<dbReference type="PANTHER" id="PTHR47506">
    <property type="entry name" value="TRANSCRIPTIONAL REGULATORY PROTEIN"/>
    <property type="match status" value="1"/>
</dbReference>
<dbReference type="SUPFAM" id="SSF48498">
    <property type="entry name" value="Tetracyclin repressor-like, C-terminal domain"/>
    <property type="match status" value="1"/>
</dbReference>
<evidence type="ECO:0000259" key="6">
    <source>
        <dbReference type="PROSITE" id="PS50977"/>
    </source>
</evidence>
<dbReference type="SUPFAM" id="SSF46689">
    <property type="entry name" value="Homeodomain-like"/>
    <property type="match status" value="1"/>
</dbReference>
<sequence length="226" mass="24284">MSEHLADTTSDDAAREPSDGRVRRGDRTRRVVLRKAVDVASVEGLEGLSIGRLATELSMSKSGLISHFGSKEGLQLATIRAARAIFVATVIDGALETPPGLARLRALLDAWLDYSSDRRFPGGCFFSRACHEYAARPGAVRDALAATDDEWLALITRSVAEAQEVGDIDPDVDAGSLAFELVAYLDSANLRSLLMGSNEPYDQARHAVGDRLAAVSEASRSPTRSR</sequence>
<keyword evidence="1" id="KW-0805">Transcription regulation</keyword>
<feature type="DNA-binding region" description="H-T-H motif" evidence="4">
    <location>
        <begin position="49"/>
        <end position="68"/>
    </location>
</feature>
<feature type="region of interest" description="Disordered" evidence="5">
    <location>
        <begin position="1"/>
        <end position="25"/>
    </location>
</feature>
<organism evidence="7 8">
    <name type="scientific">Nocardioides taihuensis</name>
    <dbReference type="NCBI Taxonomy" id="1835606"/>
    <lineage>
        <taxon>Bacteria</taxon>
        <taxon>Bacillati</taxon>
        <taxon>Actinomycetota</taxon>
        <taxon>Actinomycetes</taxon>
        <taxon>Propionibacteriales</taxon>
        <taxon>Nocardioidaceae</taxon>
        <taxon>Nocardioides</taxon>
    </lineage>
</organism>
<evidence type="ECO:0000313" key="7">
    <source>
        <dbReference type="EMBL" id="MFC5175178.1"/>
    </source>
</evidence>
<dbReference type="RefSeq" id="WP_378585539.1">
    <property type="nucleotide sequence ID" value="NZ_JBHSKD010000002.1"/>
</dbReference>
<evidence type="ECO:0000256" key="1">
    <source>
        <dbReference type="ARBA" id="ARBA00023015"/>
    </source>
</evidence>
<reference evidence="8" key="1">
    <citation type="journal article" date="2019" name="Int. J. Syst. Evol. Microbiol.">
        <title>The Global Catalogue of Microorganisms (GCM) 10K type strain sequencing project: providing services to taxonomists for standard genome sequencing and annotation.</title>
        <authorList>
            <consortium name="The Broad Institute Genomics Platform"/>
            <consortium name="The Broad Institute Genome Sequencing Center for Infectious Disease"/>
            <person name="Wu L."/>
            <person name="Ma J."/>
        </authorList>
    </citation>
    <scope>NUCLEOTIDE SEQUENCE [LARGE SCALE GENOMIC DNA]</scope>
    <source>
        <strain evidence="8">DFY41</strain>
    </source>
</reference>
<dbReference type="PROSITE" id="PS50977">
    <property type="entry name" value="HTH_TETR_2"/>
    <property type="match status" value="1"/>
</dbReference>
<comment type="caution">
    <text evidence="7">The sequence shown here is derived from an EMBL/GenBank/DDBJ whole genome shotgun (WGS) entry which is preliminary data.</text>
</comment>
<evidence type="ECO:0000313" key="8">
    <source>
        <dbReference type="Proteomes" id="UP001596087"/>
    </source>
</evidence>
<evidence type="ECO:0000256" key="5">
    <source>
        <dbReference type="SAM" id="MobiDB-lite"/>
    </source>
</evidence>
<evidence type="ECO:0000256" key="2">
    <source>
        <dbReference type="ARBA" id="ARBA00023125"/>
    </source>
</evidence>